<dbReference type="Proteomes" id="UP000006038">
    <property type="component" value="Unassembled WGS sequence"/>
</dbReference>
<proteinExistence type="predicted"/>
<dbReference type="HOGENOM" id="CLU_2519221_0_0_1"/>
<dbReference type="Gramene" id="OB0037G10370.1">
    <property type="protein sequence ID" value="OB0037G10370.1"/>
    <property type="gene ID" value="OB0037G10370"/>
</dbReference>
<dbReference type="EnsemblPlants" id="OB0037G10370.1">
    <property type="protein sequence ID" value="OB0037G10370.1"/>
    <property type="gene ID" value="OB0037G10370"/>
</dbReference>
<evidence type="ECO:0000313" key="1">
    <source>
        <dbReference type="EnsemblPlants" id="OB0037G10370.1"/>
    </source>
</evidence>
<sequence>MGSFNVECETVDPADVTAVASTVRRALKQYDTPAFQEMVQNCMAQDLYCKGPAKKWRRFFLAWVLRGASQASRVTRWRHLPRKTW</sequence>
<evidence type="ECO:0000313" key="2">
    <source>
        <dbReference type="Proteomes" id="UP000006038"/>
    </source>
</evidence>
<organism evidence="1">
    <name type="scientific">Oryza brachyantha</name>
    <name type="common">malo sina</name>
    <dbReference type="NCBI Taxonomy" id="4533"/>
    <lineage>
        <taxon>Eukaryota</taxon>
        <taxon>Viridiplantae</taxon>
        <taxon>Streptophyta</taxon>
        <taxon>Embryophyta</taxon>
        <taxon>Tracheophyta</taxon>
        <taxon>Spermatophyta</taxon>
        <taxon>Magnoliopsida</taxon>
        <taxon>Liliopsida</taxon>
        <taxon>Poales</taxon>
        <taxon>Poaceae</taxon>
        <taxon>BOP clade</taxon>
        <taxon>Oryzoideae</taxon>
        <taxon>Oryzeae</taxon>
        <taxon>Oryzinae</taxon>
        <taxon>Oryza</taxon>
    </lineage>
</organism>
<dbReference type="STRING" id="4533.J3KU04"/>
<name>J3KU04_ORYBR</name>
<dbReference type="AlphaFoldDB" id="J3KU04"/>
<accession>J3KU04</accession>
<protein>
    <submittedName>
        <fullName evidence="1">Uncharacterized protein</fullName>
    </submittedName>
</protein>
<reference evidence="1" key="1">
    <citation type="submission" date="2015-06" db="UniProtKB">
        <authorList>
            <consortium name="EnsemblPlants"/>
        </authorList>
    </citation>
    <scope>IDENTIFICATION</scope>
</reference>
<keyword evidence="2" id="KW-1185">Reference proteome</keyword>